<evidence type="ECO:0000256" key="1">
    <source>
        <dbReference type="ARBA" id="ARBA00022490"/>
    </source>
</evidence>
<evidence type="ECO:0000256" key="4">
    <source>
        <dbReference type="ARBA" id="ARBA00022679"/>
    </source>
</evidence>
<sequence>MDLTSLKTVKDLLQKYQIRPLKGLGQNFLVDEEVLDKIIGSAELKENDTVLEIGSGIGTLTLELAKKVKKVIAVEKDLKMCGILQDLLESQNVRNVEIIKGDILKINTKYYIPNTKYKIVANLPYYITSPVIRKFLEIETPPLTMILMVQKEVGRRVCAKPPDMSILAVSVQFYAQPEILSFVSKKSFWPEPEIDSAIIKITPTNSRRNVLRGLFFKIVKVGFLQPRKQLINNLSNGLKINREQVKNWLLTNGVNPTQRAETLTVEDWLNLVNTLK</sequence>
<dbReference type="InterPro" id="IPR020596">
    <property type="entry name" value="rRNA_Ade_Mease_Trfase_CS"/>
</dbReference>
<dbReference type="SMART" id="SM00650">
    <property type="entry name" value="rADc"/>
    <property type="match status" value="1"/>
</dbReference>
<dbReference type="PROSITE" id="PS01131">
    <property type="entry name" value="RRNA_A_DIMETH"/>
    <property type="match status" value="1"/>
</dbReference>
<evidence type="ECO:0000256" key="7">
    <source>
        <dbReference type="HAMAP-Rule" id="MF_00607"/>
    </source>
</evidence>
<dbReference type="GO" id="GO:0052908">
    <property type="term" value="F:16S rRNA (adenine(1518)-N(6)/adenine(1519)-N(6))-dimethyltransferase activity"/>
    <property type="evidence" value="ECO:0007669"/>
    <property type="project" value="UniProtKB-EC"/>
</dbReference>
<reference evidence="10 11" key="1">
    <citation type="journal article" date="2016" name="Nat. Commun.">
        <title>Thousands of microbial genomes shed light on interconnected biogeochemical processes in an aquifer system.</title>
        <authorList>
            <person name="Anantharaman K."/>
            <person name="Brown C.T."/>
            <person name="Hug L.A."/>
            <person name="Sharon I."/>
            <person name="Castelle C.J."/>
            <person name="Probst A.J."/>
            <person name="Thomas B.C."/>
            <person name="Singh A."/>
            <person name="Wilkins M.J."/>
            <person name="Karaoz U."/>
            <person name="Brodie E.L."/>
            <person name="Williams K.H."/>
            <person name="Hubbard S.S."/>
            <person name="Banfield J.F."/>
        </authorList>
    </citation>
    <scope>NUCLEOTIDE SEQUENCE [LARGE SCALE GENOMIC DNA]</scope>
</reference>
<dbReference type="InterPro" id="IPR020598">
    <property type="entry name" value="rRNA_Ade_methylase_Trfase_N"/>
</dbReference>
<evidence type="ECO:0000259" key="9">
    <source>
        <dbReference type="SMART" id="SM00650"/>
    </source>
</evidence>
<dbReference type="Proteomes" id="UP000176755">
    <property type="component" value="Unassembled WGS sequence"/>
</dbReference>
<evidence type="ECO:0000256" key="5">
    <source>
        <dbReference type="ARBA" id="ARBA00022691"/>
    </source>
</evidence>
<evidence type="ECO:0000256" key="6">
    <source>
        <dbReference type="ARBA" id="ARBA00022884"/>
    </source>
</evidence>
<dbReference type="EC" id="2.1.1.182" evidence="7"/>
<feature type="binding site" evidence="7 8">
    <location>
        <position position="27"/>
    </location>
    <ligand>
        <name>S-adenosyl-L-methionine</name>
        <dbReference type="ChEBI" id="CHEBI:59789"/>
    </ligand>
</feature>
<feature type="binding site" evidence="7 8">
    <location>
        <position position="29"/>
    </location>
    <ligand>
        <name>S-adenosyl-L-methionine</name>
        <dbReference type="ChEBI" id="CHEBI:59789"/>
    </ligand>
</feature>
<protein>
    <recommendedName>
        <fullName evidence="7">Ribosomal RNA small subunit methyltransferase A</fullName>
        <ecNumber evidence="7">2.1.1.182</ecNumber>
    </recommendedName>
    <alternativeName>
        <fullName evidence="7">16S rRNA (adenine(1518)-N(6)/adenine(1519)-N(6))-dimethyltransferase</fullName>
    </alternativeName>
    <alternativeName>
        <fullName evidence="7">16S rRNA dimethyladenosine transferase</fullName>
    </alternativeName>
    <alternativeName>
        <fullName evidence="7">16S rRNA dimethylase</fullName>
    </alternativeName>
    <alternativeName>
        <fullName evidence="7">S-adenosylmethionine-6-N', N'-adenosyl(rRNA) dimethyltransferase</fullName>
    </alternativeName>
</protein>
<dbReference type="PANTHER" id="PTHR11727">
    <property type="entry name" value="DIMETHYLADENOSINE TRANSFERASE"/>
    <property type="match status" value="1"/>
</dbReference>
<keyword evidence="3 7" id="KW-0489">Methyltransferase</keyword>
<dbReference type="GO" id="GO:0003723">
    <property type="term" value="F:RNA binding"/>
    <property type="evidence" value="ECO:0007669"/>
    <property type="project" value="UniProtKB-UniRule"/>
</dbReference>
<dbReference type="CDD" id="cd02440">
    <property type="entry name" value="AdoMet_MTases"/>
    <property type="match status" value="1"/>
</dbReference>
<keyword evidence="1 7" id="KW-0963">Cytoplasm</keyword>
<dbReference type="SUPFAM" id="SSF53335">
    <property type="entry name" value="S-adenosyl-L-methionine-dependent methyltransferases"/>
    <property type="match status" value="1"/>
</dbReference>
<feature type="domain" description="Ribosomal RNA adenine methylase transferase N-terminal" evidence="9">
    <location>
        <begin position="34"/>
        <end position="205"/>
    </location>
</feature>
<evidence type="ECO:0000256" key="3">
    <source>
        <dbReference type="ARBA" id="ARBA00022603"/>
    </source>
</evidence>
<keyword evidence="4 7" id="KW-0808">Transferase</keyword>
<evidence type="ECO:0000256" key="8">
    <source>
        <dbReference type="PROSITE-ProRule" id="PRU01026"/>
    </source>
</evidence>
<accession>A0A1G2E1C3</accession>
<comment type="similarity">
    <text evidence="7">Belongs to the class I-like SAM-binding methyltransferase superfamily. rRNA adenine N(6)-methyltransferase family. RsmA subfamily.</text>
</comment>
<dbReference type="AlphaFoldDB" id="A0A1G2E1C3"/>
<feature type="binding site" evidence="7 8">
    <location>
        <position position="122"/>
    </location>
    <ligand>
        <name>S-adenosyl-L-methionine</name>
        <dbReference type="ChEBI" id="CHEBI:59789"/>
    </ligand>
</feature>
<dbReference type="PANTHER" id="PTHR11727:SF7">
    <property type="entry name" value="DIMETHYLADENOSINE TRANSFERASE-RELATED"/>
    <property type="match status" value="1"/>
</dbReference>
<feature type="binding site" evidence="7 8">
    <location>
        <position position="75"/>
    </location>
    <ligand>
        <name>S-adenosyl-L-methionine</name>
        <dbReference type="ChEBI" id="CHEBI:59789"/>
    </ligand>
</feature>
<dbReference type="NCBIfam" id="TIGR00755">
    <property type="entry name" value="ksgA"/>
    <property type="match status" value="1"/>
</dbReference>
<dbReference type="InterPro" id="IPR023165">
    <property type="entry name" value="rRNA_Ade_diMease-like_C"/>
</dbReference>
<comment type="subcellular location">
    <subcellularLocation>
        <location evidence="7">Cytoplasm</location>
    </subcellularLocation>
</comment>
<feature type="binding site" evidence="7 8">
    <location>
        <position position="102"/>
    </location>
    <ligand>
        <name>S-adenosyl-L-methionine</name>
        <dbReference type="ChEBI" id="CHEBI:59789"/>
    </ligand>
</feature>
<comment type="caution">
    <text evidence="10">The sequence shown here is derived from an EMBL/GenBank/DDBJ whole genome shotgun (WGS) entry which is preliminary data.</text>
</comment>
<comment type="function">
    <text evidence="7">Specifically dimethylates two adjacent adenosines (A1518 and A1519) in the loop of a conserved hairpin near the 3'-end of 16S rRNA in the 30S particle. May play a critical role in biogenesis of 30S subunits.</text>
</comment>
<dbReference type="Gene3D" id="3.40.50.150">
    <property type="entry name" value="Vaccinia Virus protein VP39"/>
    <property type="match status" value="1"/>
</dbReference>
<evidence type="ECO:0000256" key="2">
    <source>
        <dbReference type="ARBA" id="ARBA00022552"/>
    </source>
</evidence>
<dbReference type="InterPro" id="IPR029063">
    <property type="entry name" value="SAM-dependent_MTases_sf"/>
</dbReference>
<dbReference type="InterPro" id="IPR001737">
    <property type="entry name" value="KsgA/Erm"/>
</dbReference>
<keyword evidence="2 7" id="KW-0698">rRNA processing</keyword>
<dbReference type="GO" id="GO:0005829">
    <property type="term" value="C:cytosol"/>
    <property type="evidence" value="ECO:0007669"/>
    <property type="project" value="TreeGrafter"/>
</dbReference>
<proteinExistence type="inferred from homology"/>
<dbReference type="EMBL" id="MHLY01000003">
    <property type="protein sequence ID" value="OGZ18968.1"/>
    <property type="molecule type" value="Genomic_DNA"/>
</dbReference>
<keyword evidence="6 7" id="KW-0694">RNA-binding</keyword>
<feature type="binding site" evidence="7 8">
    <location>
        <position position="54"/>
    </location>
    <ligand>
        <name>S-adenosyl-L-methionine</name>
        <dbReference type="ChEBI" id="CHEBI:59789"/>
    </ligand>
</feature>
<name>A0A1G2E1C3_9BACT</name>
<organism evidence="10 11">
    <name type="scientific">Candidatus Nealsonbacteria bacterium RBG_13_42_11</name>
    <dbReference type="NCBI Taxonomy" id="1801663"/>
    <lineage>
        <taxon>Bacteria</taxon>
        <taxon>Candidatus Nealsoniibacteriota</taxon>
    </lineage>
</organism>
<keyword evidence="5 7" id="KW-0949">S-adenosyl-L-methionine</keyword>
<dbReference type="InterPro" id="IPR011530">
    <property type="entry name" value="rRNA_adenine_dimethylase"/>
</dbReference>
<dbReference type="Gene3D" id="1.10.8.100">
    <property type="entry name" value="Ribosomal RNA adenine dimethylase-like, domain 2"/>
    <property type="match status" value="1"/>
</dbReference>
<dbReference type="STRING" id="1801663.A2175_01410"/>
<comment type="catalytic activity">
    <reaction evidence="7">
        <text>adenosine(1518)/adenosine(1519) in 16S rRNA + 4 S-adenosyl-L-methionine = N(6)-dimethyladenosine(1518)/N(6)-dimethyladenosine(1519) in 16S rRNA + 4 S-adenosyl-L-homocysteine + 4 H(+)</text>
        <dbReference type="Rhea" id="RHEA:19609"/>
        <dbReference type="Rhea" id="RHEA-COMP:10232"/>
        <dbReference type="Rhea" id="RHEA-COMP:10233"/>
        <dbReference type="ChEBI" id="CHEBI:15378"/>
        <dbReference type="ChEBI" id="CHEBI:57856"/>
        <dbReference type="ChEBI" id="CHEBI:59789"/>
        <dbReference type="ChEBI" id="CHEBI:74411"/>
        <dbReference type="ChEBI" id="CHEBI:74493"/>
        <dbReference type="EC" id="2.1.1.182"/>
    </reaction>
</comment>
<dbReference type="Pfam" id="PF00398">
    <property type="entry name" value="RrnaAD"/>
    <property type="match status" value="1"/>
</dbReference>
<dbReference type="HAMAP" id="MF_00607">
    <property type="entry name" value="16SrRNA_methyltr_A"/>
    <property type="match status" value="1"/>
</dbReference>
<dbReference type="PROSITE" id="PS51689">
    <property type="entry name" value="SAM_RNA_A_N6_MT"/>
    <property type="match status" value="1"/>
</dbReference>
<gene>
    <name evidence="7" type="primary">rsmA</name>
    <name evidence="7" type="synonym">ksgA</name>
    <name evidence="10" type="ORF">A2175_01410</name>
</gene>
<dbReference type="FunFam" id="3.40.50.150:FF:000023">
    <property type="entry name" value="Ribosomal RNA small subunit methyltransferase A"/>
    <property type="match status" value="1"/>
</dbReference>
<evidence type="ECO:0000313" key="10">
    <source>
        <dbReference type="EMBL" id="OGZ18968.1"/>
    </source>
</evidence>
<evidence type="ECO:0000313" key="11">
    <source>
        <dbReference type="Proteomes" id="UP000176755"/>
    </source>
</evidence>